<dbReference type="SMART" id="SM00493">
    <property type="entry name" value="TOPRIM"/>
    <property type="match status" value="1"/>
</dbReference>
<dbReference type="GO" id="GO:0003917">
    <property type="term" value="F:DNA topoisomerase type I (single strand cut, ATP-independent) activity"/>
    <property type="evidence" value="ECO:0007669"/>
    <property type="project" value="UniProtKB-UniRule"/>
</dbReference>
<dbReference type="InterPro" id="IPR013826">
    <property type="entry name" value="Topo_IA_cen_sub3"/>
</dbReference>
<dbReference type="PANTHER" id="PTHR42785">
    <property type="entry name" value="DNA TOPOISOMERASE, TYPE IA, CORE"/>
    <property type="match status" value="1"/>
</dbReference>
<dbReference type="InterPro" id="IPR013498">
    <property type="entry name" value="Topo_IA_Znf"/>
</dbReference>
<sequence>MSAKHLLIVESPGKIKTLSKFLGKDFIVEASKGHVIDLLETRLGVDADSGFVPAFHLVTDREEVIHRLRQVARHADRIYLAPDPDREGEAISWHLANVLNIDPMSPCRVTFNSITRDDVLAALEHPRPINLNLVNAQQSRRILDRLVGYRLSPLLWKKVSLGLSAGRVQSVAVLFICEREREILAFQPEEFWTITAQIKAGSKKAFTARLVKSHGRKSAIGNAEAARQIASEIEAATIEVAAVTKKARKQAPPPPFITSTLQQEAAQRFSFTSKRTMSIAQRLYEGVEIGAEGPVGLITYMRTDSVRISPEGLADARDYIARTFEPAYSLPQPRYFKTKKGAQDAHEAIRPTSVERTPERLAPYLKPEALKLYTLIWRRFVASQMAEAQFEVVTIDLAAGPHLLQATGTTQLFDGFTRLYSETNSEDDTPVDALAEGAGPTDEGRQRLPEVAEGERVSLAGLDQKQNFTAPPPRYSESSLIKTLEKEGIGRPSTYATIIETIQQRGYVRKVEGRFRPSDAAFLAMQVLTGSFGDIINPGFTARMESELDEVEEGKKDWVRVLQEFYTPFLADLKKVDAELERAQVQSDCVCEKCGKPMLVKLGRTGKFLACSGYPTCRSTENIPDDLLLFAGGSPTGPVALRKILDEYKEKNGPAVEATDQTCETCGAPMVIRNGRFGRFMACSKYPECKTTRRLVQAAGVACPLPGCGGQVVIKKSRNRRVFYGCSRYPDCMLTTWEKPTGELCPECQAPLVWHTTKKLGQHIKCSNKACKYRRMAAGEGGSGAQEE</sequence>
<dbReference type="InterPro" id="IPR023406">
    <property type="entry name" value="Topo_IA_AS"/>
</dbReference>
<dbReference type="GO" id="GO:0005694">
    <property type="term" value="C:chromosome"/>
    <property type="evidence" value="ECO:0007669"/>
    <property type="project" value="InterPro"/>
</dbReference>
<evidence type="ECO:0000256" key="8">
    <source>
        <dbReference type="ARBA" id="ARBA00023125"/>
    </source>
</evidence>
<feature type="domain" description="Topo IA-type catalytic" evidence="13">
    <location>
        <begin position="130"/>
        <end position="573"/>
    </location>
</feature>
<dbReference type="SMART" id="SM00436">
    <property type="entry name" value="TOP1Bc"/>
    <property type="match status" value="1"/>
</dbReference>
<dbReference type="InterPro" id="IPR023405">
    <property type="entry name" value="Topo_IA_core_domain"/>
</dbReference>
<keyword evidence="8 10" id="KW-0238">DNA-binding</keyword>
<dbReference type="PROSITE" id="PS52039">
    <property type="entry name" value="TOPO_IA_2"/>
    <property type="match status" value="1"/>
</dbReference>
<evidence type="ECO:0000259" key="12">
    <source>
        <dbReference type="PROSITE" id="PS50880"/>
    </source>
</evidence>
<dbReference type="Pfam" id="PF01751">
    <property type="entry name" value="Toprim"/>
    <property type="match status" value="1"/>
</dbReference>
<feature type="site" description="Interaction with DNA" evidence="10">
    <location>
        <position position="149"/>
    </location>
</feature>
<feature type="region of interest" description="Interaction with DNA" evidence="10">
    <location>
        <begin position="164"/>
        <end position="169"/>
    </location>
</feature>
<comment type="subunit">
    <text evidence="10">Monomer.</text>
</comment>
<evidence type="ECO:0000256" key="1">
    <source>
        <dbReference type="ARBA" id="ARBA00000213"/>
    </source>
</evidence>
<keyword evidence="6" id="KW-0460">Magnesium</keyword>
<name>A0A367ZRB8_9BACT</name>
<feature type="site" description="Interaction with DNA" evidence="10">
    <location>
        <position position="34"/>
    </location>
</feature>
<dbReference type="InterPro" id="IPR000380">
    <property type="entry name" value="Topo_IA"/>
</dbReference>
<protein>
    <recommendedName>
        <fullName evidence="10">DNA topoisomerase 1</fullName>
        <ecNumber evidence="10">5.6.2.1</ecNumber>
    </recommendedName>
    <alternativeName>
        <fullName evidence="10">DNA topoisomerase I</fullName>
    </alternativeName>
</protein>
<dbReference type="Pfam" id="PF01396">
    <property type="entry name" value="Zn_ribbon_Top1"/>
    <property type="match status" value="4"/>
</dbReference>
<comment type="function">
    <text evidence="10">Releases the supercoiling and torsional tension of DNA, which is introduced during the DNA replication and transcription, by transiently cleaving and rejoining one strand of the DNA duplex. Introduces a single-strand break via transesterification at a target site in duplex DNA. The scissile phosphodiester is attacked by the catalytic tyrosine of the enzyme, resulting in the formation of a DNA-(5'-phosphotyrosyl)-enzyme intermediate and the expulsion of a 3'-OH DNA strand. The free DNA strand then undergoes passage around the unbroken strand, thus removing DNA supercoils. Finally, in the religation step, the DNA 3'-OH attacks the covalent intermediate to expel the active-site tyrosine and restore the DNA phosphodiester backbone.</text>
</comment>
<dbReference type="SUPFAM" id="SSF56712">
    <property type="entry name" value="Prokaryotic type I DNA topoisomerase"/>
    <property type="match status" value="1"/>
</dbReference>
<dbReference type="Pfam" id="PF01131">
    <property type="entry name" value="Topoisom_bac"/>
    <property type="match status" value="1"/>
</dbReference>
<dbReference type="CDD" id="cd00186">
    <property type="entry name" value="TOP1Ac"/>
    <property type="match status" value="1"/>
</dbReference>
<dbReference type="Gene3D" id="1.10.290.10">
    <property type="entry name" value="Topoisomerase I, domain 4"/>
    <property type="match status" value="1"/>
</dbReference>
<accession>A0A367ZRB8</accession>
<keyword evidence="4" id="KW-0863">Zinc-finger</keyword>
<evidence type="ECO:0000256" key="4">
    <source>
        <dbReference type="ARBA" id="ARBA00022771"/>
    </source>
</evidence>
<feature type="site" description="Interaction with DNA" evidence="10">
    <location>
        <position position="140"/>
    </location>
</feature>
<organism evidence="14 15">
    <name type="scientific">Candidatus Ozemobacter sibiricus</name>
    <dbReference type="NCBI Taxonomy" id="2268124"/>
    <lineage>
        <taxon>Bacteria</taxon>
        <taxon>Candidatus Ozemobacteria</taxon>
        <taxon>Candidatus Ozemobacterales</taxon>
        <taxon>Candidatus Ozemobacteraceae</taxon>
        <taxon>Candidatus Ozemobacter</taxon>
    </lineage>
</organism>
<dbReference type="SMART" id="SM00437">
    <property type="entry name" value="TOP1Ac"/>
    <property type="match status" value="1"/>
</dbReference>
<evidence type="ECO:0000256" key="11">
    <source>
        <dbReference type="SAM" id="MobiDB-lite"/>
    </source>
</evidence>
<dbReference type="GO" id="GO:0006265">
    <property type="term" value="P:DNA topological change"/>
    <property type="evidence" value="ECO:0007669"/>
    <property type="project" value="UniProtKB-UniRule"/>
</dbReference>
<evidence type="ECO:0000313" key="14">
    <source>
        <dbReference type="EMBL" id="RCK80685.1"/>
    </source>
</evidence>
<dbReference type="Proteomes" id="UP000252355">
    <property type="component" value="Unassembled WGS sequence"/>
</dbReference>
<dbReference type="Gene3D" id="3.30.65.10">
    <property type="entry name" value="Bacterial Topoisomerase I, domain 1"/>
    <property type="match status" value="3"/>
</dbReference>
<evidence type="ECO:0000256" key="3">
    <source>
        <dbReference type="ARBA" id="ARBA00022723"/>
    </source>
</evidence>
<dbReference type="GO" id="GO:0008270">
    <property type="term" value="F:zinc ion binding"/>
    <property type="evidence" value="ECO:0007669"/>
    <property type="project" value="UniProtKB-KW"/>
</dbReference>
<evidence type="ECO:0000256" key="7">
    <source>
        <dbReference type="ARBA" id="ARBA00023029"/>
    </source>
</evidence>
<dbReference type="PANTHER" id="PTHR42785:SF1">
    <property type="entry name" value="DNA TOPOISOMERASE"/>
    <property type="match status" value="1"/>
</dbReference>
<keyword evidence="7 10" id="KW-0799">Topoisomerase</keyword>
<dbReference type="PROSITE" id="PS00396">
    <property type="entry name" value="TOPO_IA_1"/>
    <property type="match status" value="1"/>
</dbReference>
<feature type="site" description="Interaction with DNA" evidence="10">
    <location>
        <position position="156"/>
    </location>
</feature>
<gene>
    <name evidence="10" type="primary">topA</name>
    <name evidence="14" type="ORF">OZSIB_2998</name>
</gene>
<dbReference type="InterPro" id="IPR006171">
    <property type="entry name" value="TOPRIM_dom"/>
</dbReference>
<evidence type="ECO:0000313" key="15">
    <source>
        <dbReference type="Proteomes" id="UP000252355"/>
    </source>
</evidence>
<comment type="similarity">
    <text evidence="2 10">Belongs to the type IA topoisomerase family.</text>
</comment>
<feature type="site" description="Interaction with DNA" evidence="10">
    <location>
        <position position="505"/>
    </location>
</feature>
<dbReference type="HAMAP" id="MF_00952">
    <property type="entry name" value="Topoisom_1_prok"/>
    <property type="match status" value="1"/>
</dbReference>
<feature type="region of interest" description="Disordered" evidence="11">
    <location>
        <begin position="423"/>
        <end position="445"/>
    </location>
</feature>
<evidence type="ECO:0000259" key="13">
    <source>
        <dbReference type="PROSITE" id="PS52039"/>
    </source>
</evidence>
<dbReference type="Gene3D" id="2.70.20.10">
    <property type="entry name" value="Topoisomerase I, domain 3"/>
    <property type="match status" value="1"/>
</dbReference>
<dbReference type="NCBIfam" id="TIGR01051">
    <property type="entry name" value="topA_bact"/>
    <property type="match status" value="1"/>
</dbReference>
<feature type="site" description="Interaction with DNA" evidence="10">
    <location>
        <position position="302"/>
    </location>
</feature>
<keyword evidence="5" id="KW-0862">Zinc</keyword>
<dbReference type="PROSITE" id="PS50880">
    <property type="entry name" value="TOPRIM"/>
    <property type="match status" value="1"/>
</dbReference>
<evidence type="ECO:0000256" key="5">
    <source>
        <dbReference type="ARBA" id="ARBA00022833"/>
    </source>
</evidence>
<evidence type="ECO:0000256" key="9">
    <source>
        <dbReference type="ARBA" id="ARBA00023235"/>
    </source>
</evidence>
<proteinExistence type="inferred from homology"/>
<feature type="active site" description="O-(5'-phospho-DNA)-tyrosine intermediate" evidence="10">
    <location>
        <position position="300"/>
    </location>
</feature>
<dbReference type="InterPro" id="IPR013824">
    <property type="entry name" value="Topo_IA_cen_sub1"/>
</dbReference>
<dbReference type="InterPro" id="IPR028612">
    <property type="entry name" value="Topoisom_1_IA"/>
</dbReference>
<dbReference type="Gene3D" id="1.10.460.10">
    <property type="entry name" value="Topoisomerase I, domain 2"/>
    <property type="match status" value="1"/>
</dbReference>
<dbReference type="EMBL" id="QOQW01000005">
    <property type="protein sequence ID" value="RCK80685.1"/>
    <property type="molecule type" value="Genomic_DNA"/>
</dbReference>
<comment type="caution">
    <text evidence="14">The sequence shown here is derived from an EMBL/GenBank/DDBJ whole genome shotgun (WGS) entry which is preliminary data.</text>
</comment>
<feature type="site" description="Interaction with DNA" evidence="10">
    <location>
        <position position="144"/>
    </location>
</feature>
<dbReference type="InterPro" id="IPR005733">
    <property type="entry name" value="TopoI_bac-type"/>
</dbReference>
<dbReference type="Gene3D" id="3.40.50.140">
    <property type="match status" value="1"/>
</dbReference>
<dbReference type="AlphaFoldDB" id="A0A367ZRB8"/>
<dbReference type="InterPro" id="IPR013825">
    <property type="entry name" value="Topo_IA_cen_sub2"/>
</dbReference>
<comment type="catalytic activity">
    <reaction evidence="1 10">
        <text>ATP-independent breakage of single-stranded DNA, followed by passage and rejoining.</text>
        <dbReference type="EC" id="5.6.2.1"/>
    </reaction>
</comment>
<dbReference type="SUPFAM" id="SSF57783">
    <property type="entry name" value="Zinc beta-ribbon"/>
    <property type="match status" value="2"/>
</dbReference>
<keyword evidence="9 10" id="KW-0413">Isomerase</keyword>
<dbReference type="InterPro" id="IPR013497">
    <property type="entry name" value="Topo_IA_cen"/>
</dbReference>
<dbReference type="PRINTS" id="PR00417">
    <property type="entry name" value="PRTPISMRASEI"/>
</dbReference>
<dbReference type="InterPro" id="IPR034149">
    <property type="entry name" value="TOPRIM_TopoI"/>
</dbReference>
<evidence type="ECO:0000256" key="6">
    <source>
        <dbReference type="ARBA" id="ARBA00022842"/>
    </source>
</evidence>
<dbReference type="InterPro" id="IPR003601">
    <property type="entry name" value="Topo_IA_2"/>
</dbReference>
<dbReference type="CDD" id="cd03363">
    <property type="entry name" value="TOPRIM_TopoIA_TopoI"/>
    <property type="match status" value="1"/>
</dbReference>
<dbReference type="InterPro" id="IPR003602">
    <property type="entry name" value="Topo_IA_DNA-bd_dom"/>
</dbReference>
<evidence type="ECO:0000256" key="10">
    <source>
        <dbReference type="HAMAP-Rule" id="MF_00952"/>
    </source>
</evidence>
<evidence type="ECO:0000256" key="2">
    <source>
        <dbReference type="ARBA" id="ARBA00009446"/>
    </source>
</evidence>
<dbReference type="EC" id="5.6.2.1" evidence="10"/>
<dbReference type="GO" id="GO:0003677">
    <property type="term" value="F:DNA binding"/>
    <property type="evidence" value="ECO:0007669"/>
    <property type="project" value="UniProtKB-KW"/>
</dbReference>
<feature type="site" description="Interaction with DNA" evidence="10">
    <location>
        <position position="141"/>
    </location>
</feature>
<keyword evidence="3" id="KW-0479">Metal-binding</keyword>
<feature type="domain" description="Toprim" evidence="12">
    <location>
        <begin position="4"/>
        <end position="114"/>
    </location>
</feature>
<reference evidence="14 15" key="1">
    <citation type="submission" date="2018-05" db="EMBL/GenBank/DDBJ databases">
        <title>A metagenomic window into the 2 km-deep terrestrial subsurface aquifer revealed taxonomically and functionally diverse microbial community comprising novel uncultured bacterial lineages.</title>
        <authorList>
            <person name="Kadnikov V.V."/>
            <person name="Mardanov A.V."/>
            <person name="Beletsky A.V."/>
            <person name="Banks D."/>
            <person name="Pimenov N.V."/>
            <person name="Frank Y.A."/>
            <person name="Karnachuk O.V."/>
            <person name="Ravin N.V."/>
        </authorList>
    </citation>
    <scope>NUCLEOTIDE SEQUENCE [LARGE SCALE GENOMIC DNA]</scope>
    <source>
        <strain evidence="14">BY5</strain>
    </source>
</reference>